<protein>
    <submittedName>
        <fullName evidence="2">PQQ-binding-like beta-propeller repeat protein</fullName>
    </submittedName>
</protein>
<evidence type="ECO:0000313" key="3">
    <source>
        <dbReference type="Proteomes" id="UP000468735"/>
    </source>
</evidence>
<sequence length="252" mass="27253">MTAAPPTVFGDLLLLNTLNEVRALDLPDLRLRWRSTDASGWVQTSPAISADGMAYASLGFEANHTHTGVAMLDMGSGELVTLVRPEDLTFPAELADEEEDDEDWEEEQVAYFAQAHALLAEGRVWVPACREDDEWTAQVVGLDPRGPESKSGAICPTSIVTTRWTPGWRCWTGRCSWWRFSGCPARRGQCPVACCDIASGRARWVRPFGSCAGSPVVAGGVVYVASRTGTVSAFDAATVLYVRTSAGLVALR</sequence>
<dbReference type="OrthoDB" id="3449126at2"/>
<dbReference type="EMBL" id="WBMT01000029">
    <property type="protein sequence ID" value="KAB2340575.1"/>
    <property type="molecule type" value="Genomic_DNA"/>
</dbReference>
<accession>A0A6H9YFR3</accession>
<name>A0A6H9YFR3_9ACTN</name>
<dbReference type="InterPro" id="IPR002372">
    <property type="entry name" value="PQQ_rpt_dom"/>
</dbReference>
<dbReference type="Pfam" id="PF13360">
    <property type="entry name" value="PQQ_2"/>
    <property type="match status" value="1"/>
</dbReference>
<keyword evidence="3" id="KW-1185">Reference proteome</keyword>
<evidence type="ECO:0000259" key="1">
    <source>
        <dbReference type="Pfam" id="PF13360"/>
    </source>
</evidence>
<proteinExistence type="predicted"/>
<gene>
    <name evidence="2" type="ORF">F8566_44415</name>
</gene>
<dbReference type="InterPro" id="IPR011047">
    <property type="entry name" value="Quinoprotein_ADH-like_sf"/>
</dbReference>
<dbReference type="PANTHER" id="PTHR34512">
    <property type="entry name" value="CELL SURFACE PROTEIN"/>
    <property type="match status" value="1"/>
</dbReference>
<dbReference type="AlphaFoldDB" id="A0A6H9YFR3"/>
<evidence type="ECO:0000313" key="2">
    <source>
        <dbReference type="EMBL" id="KAB2340575.1"/>
    </source>
</evidence>
<comment type="caution">
    <text evidence="2">The sequence shown here is derived from an EMBL/GenBank/DDBJ whole genome shotgun (WGS) entry which is preliminary data.</text>
</comment>
<dbReference type="RefSeq" id="WP_151569518.1">
    <property type="nucleotide sequence ID" value="NZ_WBMT01000029.1"/>
</dbReference>
<dbReference type="PANTHER" id="PTHR34512:SF30">
    <property type="entry name" value="OUTER MEMBRANE PROTEIN ASSEMBLY FACTOR BAMB"/>
    <property type="match status" value="1"/>
</dbReference>
<feature type="domain" description="Pyrrolo-quinoline quinone repeat" evidence="1">
    <location>
        <begin position="188"/>
        <end position="238"/>
    </location>
</feature>
<dbReference type="Proteomes" id="UP000468735">
    <property type="component" value="Unassembled WGS sequence"/>
</dbReference>
<dbReference type="SUPFAM" id="SSF50998">
    <property type="entry name" value="Quinoprotein alcohol dehydrogenase-like"/>
    <property type="match status" value="1"/>
</dbReference>
<dbReference type="Gene3D" id="2.130.10.10">
    <property type="entry name" value="YVTN repeat-like/Quinoprotein amine dehydrogenase"/>
    <property type="match status" value="1"/>
</dbReference>
<reference evidence="2 3" key="1">
    <citation type="submission" date="2019-09" db="EMBL/GenBank/DDBJ databases">
        <title>Actinomadura physcomitrii sp. nov., a novel actinomycete isolated from moss [Physcomitrium sphaericum (Ludw) Fuernr].</title>
        <authorList>
            <person name="Zhuang X."/>
            <person name="Liu C."/>
        </authorList>
    </citation>
    <scope>NUCLEOTIDE SEQUENCE [LARGE SCALE GENOMIC DNA]</scope>
    <source>
        <strain evidence="2 3">HMC1</strain>
    </source>
</reference>
<organism evidence="2 3">
    <name type="scientific">Actinomadura rudentiformis</name>
    <dbReference type="NCBI Taxonomy" id="359158"/>
    <lineage>
        <taxon>Bacteria</taxon>
        <taxon>Bacillati</taxon>
        <taxon>Actinomycetota</taxon>
        <taxon>Actinomycetes</taxon>
        <taxon>Streptosporangiales</taxon>
        <taxon>Thermomonosporaceae</taxon>
        <taxon>Actinomadura</taxon>
    </lineage>
</organism>
<dbReference type="InterPro" id="IPR015943">
    <property type="entry name" value="WD40/YVTN_repeat-like_dom_sf"/>
</dbReference>